<sequence length="482" mass="54637">MDNLNSDIFARRWDALLAWLQDHGMHVGNALLVRPKKRPGSGNGLFTVGNVPHSTPLFTLPATAKINIKTLSSHYPVKTHHDLPLSATQLISLHLFLHRPSPGSESSDPLFGPYISILPKEFDSHPLTWVVRQNLGRCFLSSSERTLLGFLPPSVVSSLKNLEMKFYHDQRRVFQYIQEFQEIKQRSSIPLQNNDAAEASVARQYLWAWLNVNTRCLYDRIVTSKHDPDNISLCPVFDFANHTWRSSTMQPLPSDAEIWNSIAQGNGSDLTCVTCAVDVAGDQELFLTYGAHPNRTLFVEYGFVNEVEDADLVSGNYAGEVNLDDIVEDLFSRRGAVGVWMKDVLEQRGYWGDWTMHSAPQPAHPSYRLTTALRLYDTISEDTVEVPSDPDIALKPWYDTVLGRRETVSIENEEAWRCTLLSICNTVEKRAEASMKSITDTPSPRDPTEWYEWMLENVRVLWWEEKSVAIAVAVSVRDGIEF</sequence>
<dbReference type="Proteomes" id="UP000030671">
    <property type="component" value="Unassembled WGS sequence"/>
</dbReference>
<dbReference type="InParanoid" id="W4KJB3"/>
<protein>
    <recommendedName>
        <fullName evidence="6">SET domain-containing protein</fullName>
    </recommendedName>
</protein>
<evidence type="ECO:0000313" key="5">
    <source>
        <dbReference type="Proteomes" id="UP000030671"/>
    </source>
</evidence>
<accession>W4KJB3</accession>
<dbReference type="Gene3D" id="3.90.1410.10">
    <property type="entry name" value="set domain protein methyltransferase, domain 1"/>
    <property type="match status" value="1"/>
</dbReference>
<organism evidence="4 5">
    <name type="scientific">Heterobasidion irregulare (strain TC 32-1)</name>
    <dbReference type="NCBI Taxonomy" id="747525"/>
    <lineage>
        <taxon>Eukaryota</taxon>
        <taxon>Fungi</taxon>
        <taxon>Dikarya</taxon>
        <taxon>Basidiomycota</taxon>
        <taxon>Agaricomycotina</taxon>
        <taxon>Agaricomycetes</taxon>
        <taxon>Russulales</taxon>
        <taxon>Bondarzewiaceae</taxon>
        <taxon>Heterobasidion</taxon>
        <taxon>Heterobasidion annosum species complex</taxon>
    </lineage>
</organism>
<dbReference type="GO" id="GO:0016279">
    <property type="term" value="F:protein-lysine N-methyltransferase activity"/>
    <property type="evidence" value="ECO:0007669"/>
    <property type="project" value="TreeGrafter"/>
</dbReference>
<evidence type="ECO:0000256" key="2">
    <source>
        <dbReference type="ARBA" id="ARBA00022679"/>
    </source>
</evidence>
<dbReference type="InterPro" id="IPR050600">
    <property type="entry name" value="SETD3_SETD6_MTase"/>
</dbReference>
<proteinExistence type="predicted"/>
<evidence type="ECO:0000256" key="1">
    <source>
        <dbReference type="ARBA" id="ARBA00022603"/>
    </source>
</evidence>
<keyword evidence="2" id="KW-0808">Transferase</keyword>
<reference evidence="4 5" key="1">
    <citation type="journal article" date="2012" name="New Phytol.">
        <title>Insight into trade-off between wood decay and parasitism from the genome of a fungal forest pathogen.</title>
        <authorList>
            <person name="Olson A."/>
            <person name="Aerts A."/>
            <person name="Asiegbu F."/>
            <person name="Belbahri L."/>
            <person name="Bouzid O."/>
            <person name="Broberg A."/>
            <person name="Canback B."/>
            <person name="Coutinho P.M."/>
            <person name="Cullen D."/>
            <person name="Dalman K."/>
            <person name="Deflorio G."/>
            <person name="van Diepen L.T."/>
            <person name="Dunand C."/>
            <person name="Duplessis S."/>
            <person name="Durling M."/>
            <person name="Gonthier P."/>
            <person name="Grimwood J."/>
            <person name="Fossdal C.G."/>
            <person name="Hansson D."/>
            <person name="Henrissat B."/>
            <person name="Hietala A."/>
            <person name="Himmelstrand K."/>
            <person name="Hoffmeister D."/>
            <person name="Hogberg N."/>
            <person name="James T.Y."/>
            <person name="Karlsson M."/>
            <person name="Kohler A."/>
            <person name="Kues U."/>
            <person name="Lee Y.H."/>
            <person name="Lin Y.C."/>
            <person name="Lind M."/>
            <person name="Lindquist E."/>
            <person name="Lombard V."/>
            <person name="Lucas S."/>
            <person name="Lunden K."/>
            <person name="Morin E."/>
            <person name="Murat C."/>
            <person name="Park J."/>
            <person name="Raffaello T."/>
            <person name="Rouze P."/>
            <person name="Salamov A."/>
            <person name="Schmutz J."/>
            <person name="Solheim H."/>
            <person name="Stahlberg J."/>
            <person name="Velez H."/>
            <person name="de Vries R.P."/>
            <person name="Wiebenga A."/>
            <person name="Woodward S."/>
            <person name="Yakovlev I."/>
            <person name="Garbelotto M."/>
            <person name="Martin F."/>
            <person name="Grigoriev I.V."/>
            <person name="Stenlid J."/>
        </authorList>
    </citation>
    <scope>NUCLEOTIDE SEQUENCE [LARGE SCALE GENOMIC DNA]</scope>
    <source>
        <strain evidence="4 5">TC 32-1</strain>
    </source>
</reference>
<dbReference type="AlphaFoldDB" id="W4KJB3"/>
<dbReference type="GO" id="GO:0032259">
    <property type="term" value="P:methylation"/>
    <property type="evidence" value="ECO:0007669"/>
    <property type="project" value="UniProtKB-KW"/>
</dbReference>
<dbReference type="GeneID" id="20675043"/>
<evidence type="ECO:0008006" key="6">
    <source>
        <dbReference type="Google" id="ProtNLM"/>
    </source>
</evidence>
<dbReference type="KEGG" id="hir:HETIRDRAFT_43837"/>
<dbReference type="PANTHER" id="PTHR13271">
    <property type="entry name" value="UNCHARACTERIZED PUTATIVE METHYLTRANSFERASE"/>
    <property type="match status" value="1"/>
</dbReference>
<dbReference type="InterPro" id="IPR046341">
    <property type="entry name" value="SET_dom_sf"/>
</dbReference>
<dbReference type="HOGENOM" id="CLU_041939_2_1_1"/>
<dbReference type="OrthoDB" id="341421at2759"/>
<dbReference type="PANTHER" id="PTHR13271:SF47">
    <property type="entry name" value="ACTIN-HISTIDINE N-METHYLTRANSFERASE"/>
    <property type="match status" value="1"/>
</dbReference>
<keyword evidence="1" id="KW-0489">Methyltransferase</keyword>
<dbReference type="EMBL" id="KI925455">
    <property type="protein sequence ID" value="ETW85942.1"/>
    <property type="molecule type" value="Genomic_DNA"/>
</dbReference>
<dbReference type="STRING" id="747525.W4KJB3"/>
<evidence type="ECO:0000256" key="3">
    <source>
        <dbReference type="ARBA" id="ARBA00022691"/>
    </source>
</evidence>
<dbReference type="eggNOG" id="KOG1337">
    <property type="taxonomic scope" value="Eukaryota"/>
</dbReference>
<dbReference type="SUPFAM" id="SSF82199">
    <property type="entry name" value="SET domain"/>
    <property type="match status" value="1"/>
</dbReference>
<evidence type="ECO:0000313" key="4">
    <source>
        <dbReference type="EMBL" id="ETW85942.1"/>
    </source>
</evidence>
<keyword evidence="5" id="KW-1185">Reference proteome</keyword>
<name>W4KJB3_HETIT</name>
<dbReference type="FunCoup" id="W4KJB3">
    <property type="interactions" value="119"/>
</dbReference>
<keyword evidence="3" id="KW-0949">S-adenosyl-L-methionine</keyword>
<gene>
    <name evidence="4" type="ORF">HETIRDRAFT_43837</name>
</gene>
<dbReference type="RefSeq" id="XP_009541792.1">
    <property type="nucleotide sequence ID" value="XM_009543497.1"/>
</dbReference>